<keyword evidence="2" id="KW-0677">Repeat</keyword>
<feature type="domain" description="DYW" evidence="4">
    <location>
        <begin position="386"/>
        <end position="478"/>
    </location>
</feature>
<dbReference type="InterPro" id="IPR046960">
    <property type="entry name" value="PPR_At4g14850-like_plant"/>
</dbReference>
<dbReference type="NCBIfam" id="TIGR00756">
    <property type="entry name" value="PPR"/>
    <property type="match status" value="1"/>
</dbReference>
<protein>
    <recommendedName>
        <fullName evidence="4">DYW domain-containing protein</fullName>
    </recommendedName>
</protein>
<name>A0AAV3Q5Z5_LITER</name>
<proteinExistence type="inferred from homology"/>
<dbReference type="InterPro" id="IPR032867">
    <property type="entry name" value="DYW_dom"/>
</dbReference>
<evidence type="ECO:0000256" key="3">
    <source>
        <dbReference type="PROSITE-ProRule" id="PRU00708"/>
    </source>
</evidence>
<gene>
    <name evidence="5" type="ORF">LIER_15422</name>
</gene>
<dbReference type="FunFam" id="1.25.40.10:FF:001093">
    <property type="entry name" value="Pentatricopeptide repeat-containing protein At2g34400"/>
    <property type="match status" value="1"/>
</dbReference>
<evidence type="ECO:0000256" key="2">
    <source>
        <dbReference type="ARBA" id="ARBA00022737"/>
    </source>
</evidence>
<dbReference type="GO" id="GO:0003723">
    <property type="term" value="F:RNA binding"/>
    <property type="evidence" value="ECO:0007669"/>
    <property type="project" value="InterPro"/>
</dbReference>
<dbReference type="InterPro" id="IPR011990">
    <property type="entry name" value="TPR-like_helical_dom_sf"/>
</dbReference>
<evidence type="ECO:0000313" key="5">
    <source>
        <dbReference type="EMBL" id="GAA0158376.1"/>
    </source>
</evidence>
<reference evidence="5 6" key="1">
    <citation type="submission" date="2024-01" db="EMBL/GenBank/DDBJ databases">
        <title>The complete chloroplast genome sequence of Lithospermum erythrorhizon: insights into the phylogenetic relationship among Boraginaceae species and the maternal lineages of purple gromwells.</title>
        <authorList>
            <person name="Okada T."/>
            <person name="Watanabe K."/>
        </authorList>
    </citation>
    <scope>NUCLEOTIDE SEQUENCE [LARGE SCALE GENOMIC DNA]</scope>
</reference>
<dbReference type="EMBL" id="BAABME010003334">
    <property type="protein sequence ID" value="GAA0158376.1"/>
    <property type="molecule type" value="Genomic_DNA"/>
</dbReference>
<organism evidence="5 6">
    <name type="scientific">Lithospermum erythrorhizon</name>
    <name type="common">Purple gromwell</name>
    <name type="synonym">Lithospermum officinale var. erythrorhizon</name>
    <dbReference type="NCBI Taxonomy" id="34254"/>
    <lineage>
        <taxon>Eukaryota</taxon>
        <taxon>Viridiplantae</taxon>
        <taxon>Streptophyta</taxon>
        <taxon>Embryophyta</taxon>
        <taxon>Tracheophyta</taxon>
        <taxon>Spermatophyta</taxon>
        <taxon>Magnoliopsida</taxon>
        <taxon>eudicotyledons</taxon>
        <taxon>Gunneridae</taxon>
        <taxon>Pentapetalae</taxon>
        <taxon>asterids</taxon>
        <taxon>lamiids</taxon>
        <taxon>Boraginales</taxon>
        <taxon>Boraginaceae</taxon>
        <taxon>Boraginoideae</taxon>
        <taxon>Lithospermeae</taxon>
        <taxon>Lithospermum</taxon>
    </lineage>
</organism>
<keyword evidence="6" id="KW-1185">Reference proteome</keyword>
<dbReference type="GO" id="GO:0009451">
    <property type="term" value="P:RNA modification"/>
    <property type="evidence" value="ECO:0007669"/>
    <property type="project" value="InterPro"/>
</dbReference>
<dbReference type="PANTHER" id="PTHR47926:SF411">
    <property type="entry name" value="PENTATRICOPEPTIDE REPEAT-CONTAINING PROTEIN"/>
    <property type="match status" value="1"/>
</dbReference>
<evidence type="ECO:0000256" key="1">
    <source>
        <dbReference type="ARBA" id="ARBA00006643"/>
    </source>
</evidence>
<dbReference type="InterPro" id="IPR002885">
    <property type="entry name" value="PPR_rpt"/>
</dbReference>
<comment type="caution">
    <text evidence="5">The sequence shown here is derived from an EMBL/GenBank/DDBJ whole genome shotgun (WGS) entry which is preliminary data.</text>
</comment>
<accession>A0AAV3Q5Z5</accession>
<dbReference type="Gene3D" id="1.25.40.10">
    <property type="entry name" value="Tetratricopeptide repeat domain"/>
    <property type="match status" value="2"/>
</dbReference>
<dbReference type="Pfam" id="PF20431">
    <property type="entry name" value="E_motif"/>
    <property type="match status" value="1"/>
</dbReference>
<dbReference type="Pfam" id="PF01535">
    <property type="entry name" value="PPR"/>
    <property type="match status" value="3"/>
</dbReference>
<dbReference type="InterPro" id="IPR046848">
    <property type="entry name" value="E_motif"/>
</dbReference>
<dbReference type="PROSITE" id="PS51375">
    <property type="entry name" value="PPR"/>
    <property type="match status" value="1"/>
</dbReference>
<dbReference type="AlphaFoldDB" id="A0AAV3Q5Z5"/>
<evidence type="ECO:0000313" key="6">
    <source>
        <dbReference type="Proteomes" id="UP001454036"/>
    </source>
</evidence>
<dbReference type="GO" id="GO:0008270">
    <property type="term" value="F:zinc ion binding"/>
    <property type="evidence" value="ECO:0007669"/>
    <property type="project" value="InterPro"/>
</dbReference>
<comment type="similarity">
    <text evidence="1">Belongs to the PPR family. PCMP-H subfamily.</text>
</comment>
<sequence length="478" mass="53992">MNTSEHLLSLLSKCNNLVTFKQLHAQIFKKGFETDTFILGKLILHCSLSIIEGPDYAQCLVFDSKTTDTFMYNTLIRGFSESENPNLSIDIFRKVLRSSAHFLDSFTFSFTLKGVANTRCLNVGKQIHGKAIGCGLDGHIFVGTTLISMYAECGCLQYARRVFDEIFEPNIVAWNAMLTGMAMQGYGEEAIDLFNRMQDDGVTPDAITFISVLYACSHAGLTEAGSRVFHQMTEIYGIQPQIEHYGCMVDLYGRAGQLWKAYDFVVQMPVRPNDVVWRTLLGACSFHGNIEMAQKVKARLSELDPRNSGDHVLLSNVYAASGKWKDVISVRKSLTEKKLKKNPGWSMIEVDKVMYSFTAGAKQTVIDKEANTKLKEIMSKLMIEEGYVPEVGNALHDVEDEEKEDSMTGHSEKRAVAFAIARLANKRPIRVIKNLRMCKDCHMFMKLISKVYKQELLVRDRSRFHNFKNGSCSCGDYW</sequence>
<dbReference type="Pfam" id="PF14432">
    <property type="entry name" value="DYW_deaminase"/>
    <property type="match status" value="1"/>
</dbReference>
<dbReference type="Proteomes" id="UP001454036">
    <property type="component" value="Unassembled WGS sequence"/>
</dbReference>
<dbReference type="Pfam" id="PF13041">
    <property type="entry name" value="PPR_2"/>
    <property type="match status" value="1"/>
</dbReference>
<evidence type="ECO:0000259" key="4">
    <source>
        <dbReference type="Pfam" id="PF14432"/>
    </source>
</evidence>
<feature type="repeat" description="PPR" evidence="3">
    <location>
        <begin position="170"/>
        <end position="204"/>
    </location>
</feature>
<dbReference type="PANTHER" id="PTHR47926">
    <property type="entry name" value="PENTATRICOPEPTIDE REPEAT-CONTAINING PROTEIN"/>
    <property type="match status" value="1"/>
</dbReference>